<evidence type="ECO:0008006" key="5">
    <source>
        <dbReference type="Google" id="ProtNLM"/>
    </source>
</evidence>
<dbReference type="NCBIfam" id="TIGR00035">
    <property type="entry name" value="asp_race"/>
    <property type="match status" value="1"/>
</dbReference>
<dbReference type="Gene3D" id="3.40.50.1860">
    <property type="match status" value="2"/>
</dbReference>
<reference evidence="3 4" key="1">
    <citation type="journal article" date="2016" name="Nat. Commun.">
        <title>Thousands of microbial genomes shed light on interconnected biogeochemical processes in an aquifer system.</title>
        <authorList>
            <person name="Anantharaman K."/>
            <person name="Brown C.T."/>
            <person name="Hug L.A."/>
            <person name="Sharon I."/>
            <person name="Castelle C.J."/>
            <person name="Probst A.J."/>
            <person name="Thomas B.C."/>
            <person name="Singh A."/>
            <person name="Wilkins M.J."/>
            <person name="Karaoz U."/>
            <person name="Brodie E.L."/>
            <person name="Williams K.H."/>
            <person name="Hubbard S.S."/>
            <person name="Banfield J.F."/>
        </authorList>
    </citation>
    <scope>NUCLEOTIDE SEQUENCE [LARGE SCALE GENOMIC DNA]</scope>
</reference>
<protein>
    <recommendedName>
        <fullName evidence="5">Aspartate racemase</fullName>
    </recommendedName>
</protein>
<evidence type="ECO:0000313" key="4">
    <source>
        <dbReference type="Proteomes" id="UP000179102"/>
    </source>
</evidence>
<dbReference type="Proteomes" id="UP000179102">
    <property type="component" value="Unassembled WGS sequence"/>
</dbReference>
<name>A0A1F5G8R7_9BACT</name>
<dbReference type="EMBL" id="MFAZ01000001">
    <property type="protein sequence ID" value="OGD88214.1"/>
    <property type="molecule type" value="Genomic_DNA"/>
</dbReference>
<dbReference type="InterPro" id="IPR001920">
    <property type="entry name" value="Asp/Glu_race"/>
</dbReference>
<dbReference type="InterPro" id="IPR033134">
    <property type="entry name" value="Asp/Glu_racemase_AS_2"/>
</dbReference>
<dbReference type="SUPFAM" id="SSF53681">
    <property type="entry name" value="Aspartate/glutamate racemase"/>
    <property type="match status" value="2"/>
</dbReference>
<dbReference type="AlphaFoldDB" id="A0A1F5G8R7"/>
<keyword evidence="2" id="KW-0413">Isomerase</keyword>
<evidence type="ECO:0000256" key="2">
    <source>
        <dbReference type="ARBA" id="ARBA00023235"/>
    </source>
</evidence>
<organism evidence="3 4">
    <name type="scientific">Candidatus Curtissbacteria bacterium RIFCSPHIGHO2_01_FULL_41_11</name>
    <dbReference type="NCBI Taxonomy" id="1797711"/>
    <lineage>
        <taxon>Bacteria</taxon>
        <taxon>Candidatus Curtissiibacteriota</taxon>
    </lineage>
</organism>
<proteinExistence type="inferred from homology"/>
<dbReference type="Pfam" id="PF01177">
    <property type="entry name" value="Asp_Glu_race"/>
    <property type="match status" value="1"/>
</dbReference>
<accession>A0A1F5G8R7</accession>
<dbReference type="STRING" id="1797711.A2870_01215"/>
<comment type="caution">
    <text evidence="3">The sequence shown here is derived from an EMBL/GenBank/DDBJ whole genome shotgun (WGS) entry which is preliminary data.</text>
</comment>
<dbReference type="PANTHER" id="PTHR21198:SF7">
    <property type="entry name" value="ASPARTATE-GLUTAMATE RACEMASE FAMILY"/>
    <property type="match status" value="1"/>
</dbReference>
<gene>
    <name evidence="3" type="ORF">A2870_01215</name>
</gene>
<dbReference type="GO" id="GO:0047661">
    <property type="term" value="F:amino-acid racemase activity"/>
    <property type="evidence" value="ECO:0007669"/>
    <property type="project" value="InterPro"/>
</dbReference>
<evidence type="ECO:0000256" key="1">
    <source>
        <dbReference type="ARBA" id="ARBA00007847"/>
    </source>
</evidence>
<dbReference type="PANTHER" id="PTHR21198">
    <property type="entry name" value="GLUTAMATE RACEMASE"/>
    <property type="match status" value="1"/>
</dbReference>
<dbReference type="InterPro" id="IPR004380">
    <property type="entry name" value="Asp_race"/>
</dbReference>
<sequence>MAKNMQNKGVIAILGGMGPEASAKMLEVMVSMATREFGAKDGKDFPEIIVDSIPVPDFISNRENEAIALEMLKDRIKRFEGFDISCFTIACNTAHIMLSNLESVSTKPFVSMIDAVASETAKEGFQTMGIMATPSTLKSGLYQNALAKFKIKSVLPTKRQISEMERIIRRVISGNTKDADSKKLARIADSLKGKGAQAIILGCTELPLIFPKNIPIPVFDSIEITSRALLTKFFEGVGLDV</sequence>
<dbReference type="PROSITE" id="PS00924">
    <property type="entry name" value="ASP_GLU_RACEMASE_2"/>
    <property type="match status" value="1"/>
</dbReference>
<dbReference type="InterPro" id="IPR015942">
    <property type="entry name" value="Asp/Glu/hydantoin_racemase"/>
</dbReference>
<evidence type="ECO:0000313" key="3">
    <source>
        <dbReference type="EMBL" id="OGD88214.1"/>
    </source>
</evidence>
<comment type="similarity">
    <text evidence="1">Belongs to the aspartate/glutamate racemases family.</text>
</comment>